<protein>
    <submittedName>
        <fullName evidence="7">TetR family transcriptional regulator</fullName>
    </submittedName>
</protein>
<dbReference type="Proteomes" id="UP000659344">
    <property type="component" value="Unassembled WGS sequence"/>
</dbReference>
<feature type="DNA-binding region" description="H-T-H motif" evidence="5">
    <location>
        <begin position="42"/>
        <end position="61"/>
    </location>
</feature>
<dbReference type="PROSITE" id="PS01081">
    <property type="entry name" value="HTH_TETR_1"/>
    <property type="match status" value="1"/>
</dbReference>
<dbReference type="PANTHER" id="PTHR30055:SF175">
    <property type="entry name" value="HTH-TYPE TRANSCRIPTIONAL REPRESSOR KSTR2"/>
    <property type="match status" value="1"/>
</dbReference>
<gene>
    <name evidence="7" type="ORF">GCM10008013_47740</name>
</gene>
<organism evidence="7 8">
    <name type="scientific">Paenibacillus segetis</name>
    <dbReference type="NCBI Taxonomy" id="1325360"/>
    <lineage>
        <taxon>Bacteria</taxon>
        <taxon>Bacillati</taxon>
        <taxon>Bacillota</taxon>
        <taxon>Bacilli</taxon>
        <taxon>Bacillales</taxon>
        <taxon>Paenibacillaceae</taxon>
        <taxon>Paenibacillus</taxon>
    </lineage>
</organism>
<keyword evidence="2" id="KW-0805">Transcription regulation</keyword>
<evidence type="ECO:0000259" key="6">
    <source>
        <dbReference type="PROSITE" id="PS50977"/>
    </source>
</evidence>
<proteinExistence type="predicted"/>
<dbReference type="SUPFAM" id="SSF46689">
    <property type="entry name" value="Homeodomain-like"/>
    <property type="match status" value="1"/>
</dbReference>
<evidence type="ECO:0000256" key="5">
    <source>
        <dbReference type="PROSITE-ProRule" id="PRU00335"/>
    </source>
</evidence>
<accession>A0ABQ1YX09</accession>
<keyword evidence="3 5" id="KW-0238">DNA-binding</keyword>
<evidence type="ECO:0000256" key="3">
    <source>
        <dbReference type="ARBA" id="ARBA00023125"/>
    </source>
</evidence>
<dbReference type="PROSITE" id="PS50977">
    <property type="entry name" value="HTH_TETR_2"/>
    <property type="match status" value="1"/>
</dbReference>
<dbReference type="EMBL" id="BMFT01000006">
    <property type="protein sequence ID" value="GGH39179.1"/>
    <property type="molecule type" value="Genomic_DNA"/>
</dbReference>
<dbReference type="InterPro" id="IPR050109">
    <property type="entry name" value="HTH-type_TetR-like_transc_reg"/>
</dbReference>
<dbReference type="InterPro" id="IPR023772">
    <property type="entry name" value="DNA-bd_HTH_TetR-type_CS"/>
</dbReference>
<dbReference type="InterPro" id="IPR001647">
    <property type="entry name" value="HTH_TetR"/>
</dbReference>
<reference evidence="8" key="1">
    <citation type="journal article" date="2019" name="Int. J. Syst. Evol. Microbiol.">
        <title>The Global Catalogue of Microorganisms (GCM) 10K type strain sequencing project: providing services to taxonomists for standard genome sequencing and annotation.</title>
        <authorList>
            <consortium name="The Broad Institute Genomics Platform"/>
            <consortium name="The Broad Institute Genome Sequencing Center for Infectious Disease"/>
            <person name="Wu L."/>
            <person name="Ma J."/>
        </authorList>
    </citation>
    <scope>NUCLEOTIDE SEQUENCE [LARGE SCALE GENOMIC DNA]</scope>
    <source>
        <strain evidence="8">CGMCC 1.12769</strain>
    </source>
</reference>
<dbReference type="PANTHER" id="PTHR30055">
    <property type="entry name" value="HTH-TYPE TRANSCRIPTIONAL REGULATOR RUTR"/>
    <property type="match status" value="1"/>
</dbReference>
<dbReference type="InterPro" id="IPR009057">
    <property type="entry name" value="Homeodomain-like_sf"/>
</dbReference>
<sequence>MKPLNKRPLGRPPVQQEGLPTSKHILFNASKLFMEKGFESVSMNEVAKQTGVTKATVYYYFPTKTDLFVASMIEVLSRVDERIRVLLEQPGSFYNRLIHVATNYLKVPQVHMDGMLEKVKHHLTIEQHQQLIAHENALFQRLQEGFNSASKNNEIVCDNPVLAAHIFVSMLKVGERKYTDDEKLFASPEEAAEGIVSFLWRGIHK</sequence>
<keyword evidence="1" id="KW-0678">Repressor</keyword>
<evidence type="ECO:0000313" key="8">
    <source>
        <dbReference type="Proteomes" id="UP000659344"/>
    </source>
</evidence>
<keyword evidence="8" id="KW-1185">Reference proteome</keyword>
<evidence type="ECO:0000256" key="4">
    <source>
        <dbReference type="ARBA" id="ARBA00023163"/>
    </source>
</evidence>
<evidence type="ECO:0000313" key="7">
    <source>
        <dbReference type="EMBL" id="GGH39179.1"/>
    </source>
</evidence>
<dbReference type="Gene3D" id="1.10.10.60">
    <property type="entry name" value="Homeodomain-like"/>
    <property type="match status" value="1"/>
</dbReference>
<feature type="domain" description="HTH tetR-type" evidence="6">
    <location>
        <begin position="19"/>
        <end position="79"/>
    </location>
</feature>
<dbReference type="Pfam" id="PF00440">
    <property type="entry name" value="TetR_N"/>
    <property type="match status" value="1"/>
</dbReference>
<evidence type="ECO:0000256" key="1">
    <source>
        <dbReference type="ARBA" id="ARBA00022491"/>
    </source>
</evidence>
<dbReference type="Gene3D" id="1.10.357.10">
    <property type="entry name" value="Tetracycline Repressor, domain 2"/>
    <property type="match status" value="1"/>
</dbReference>
<comment type="caution">
    <text evidence="7">The sequence shown here is derived from an EMBL/GenBank/DDBJ whole genome shotgun (WGS) entry which is preliminary data.</text>
</comment>
<dbReference type="PRINTS" id="PR00455">
    <property type="entry name" value="HTHTETR"/>
</dbReference>
<keyword evidence="4" id="KW-0804">Transcription</keyword>
<dbReference type="RefSeq" id="WP_188542413.1">
    <property type="nucleotide sequence ID" value="NZ_BMFT01000006.1"/>
</dbReference>
<name>A0ABQ1YX09_9BACL</name>
<evidence type="ECO:0000256" key="2">
    <source>
        <dbReference type="ARBA" id="ARBA00023015"/>
    </source>
</evidence>